<reference evidence="1 2" key="1">
    <citation type="submission" date="2019-04" db="EMBL/GenBank/DDBJ databases">
        <title>Friends and foes A comparative genomics studyof 23 Aspergillus species from section Flavi.</title>
        <authorList>
            <consortium name="DOE Joint Genome Institute"/>
            <person name="Kjaerbolling I."/>
            <person name="Vesth T."/>
            <person name="Frisvad J.C."/>
            <person name="Nybo J.L."/>
            <person name="Theobald S."/>
            <person name="Kildgaard S."/>
            <person name="Isbrandt T."/>
            <person name="Kuo A."/>
            <person name="Sato A."/>
            <person name="Lyhne E.K."/>
            <person name="Kogle M.E."/>
            <person name="Wiebenga A."/>
            <person name="Kun R.S."/>
            <person name="Lubbers R.J."/>
            <person name="Makela M.R."/>
            <person name="Barry K."/>
            <person name="Chovatia M."/>
            <person name="Clum A."/>
            <person name="Daum C."/>
            <person name="Haridas S."/>
            <person name="He G."/>
            <person name="LaButti K."/>
            <person name="Lipzen A."/>
            <person name="Mondo S."/>
            <person name="Riley R."/>
            <person name="Salamov A."/>
            <person name="Simmons B.A."/>
            <person name="Magnuson J.K."/>
            <person name="Henrissat B."/>
            <person name="Mortensen U.H."/>
            <person name="Larsen T.O."/>
            <person name="Devries R.P."/>
            <person name="Grigoriev I.V."/>
            <person name="Machida M."/>
            <person name="Baker S.E."/>
            <person name="Andersen M.R."/>
        </authorList>
    </citation>
    <scope>NUCLEOTIDE SEQUENCE [LARGE SCALE GENOMIC DNA]</scope>
    <source>
        <strain evidence="1 2">IBT 29228</strain>
    </source>
</reference>
<accession>A0A5N7AQZ9</accession>
<proteinExistence type="predicted"/>
<evidence type="ECO:0000313" key="2">
    <source>
        <dbReference type="Proteomes" id="UP000326198"/>
    </source>
</evidence>
<dbReference type="OrthoDB" id="10464214at2759"/>
<organism evidence="1 2">
    <name type="scientific">Aspergillus bertholletiae</name>
    <dbReference type="NCBI Taxonomy" id="1226010"/>
    <lineage>
        <taxon>Eukaryota</taxon>
        <taxon>Fungi</taxon>
        <taxon>Dikarya</taxon>
        <taxon>Ascomycota</taxon>
        <taxon>Pezizomycotina</taxon>
        <taxon>Eurotiomycetes</taxon>
        <taxon>Eurotiomycetidae</taxon>
        <taxon>Eurotiales</taxon>
        <taxon>Aspergillaceae</taxon>
        <taxon>Aspergillus</taxon>
        <taxon>Aspergillus subgen. Circumdati</taxon>
    </lineage>
</organism>
<evidence type="ECO:0000313" key="1">
    <source>
        <dbReference type="EMBL" id="KAE8372287.1"/>
    </source>
</evidence>
<dbReference type="Proteomes" id="UP000326198">
    <property type="component" value="Unassembled WGS sequence"/>
</dbReference>
<gene>
    <name evidence="1" type="ORF">BDV26DRAFT_298001</name>
</gene>
<dbReference type="EMBL" id="ML736366">
    <property type="protein sequence ID" value="KAE8372287.1"/>
    <property type="molecule type" value="Genomic_DNA"/>
</dbReference>
<name>A0A5N7AQZ9_9EURO</name>
<sequence length="274" mass="30370">MCWPIASIATPRPSEAHIPGFNVGAEGSISSSIVAQLDDTQNEVQENLSTTEPDHMQNSGVLQYPTLPQAHSTPSTDDIVRRVDTDDSHRPMIYPHECTMETYEKLSCVLFTLHSKKVFLGEPTASLHTIDDFFQCVFTMCDLLETTVPAANVLINRAGYVTNNGIFKVGLMGISIVLEIYAKVLHNDKAIDCLEDFHRGKTPADVFRFDLLSDSADTMLRYTAMGIHLRRLQLILEAAGLGLKLDLSLSAQIDETRRVLDVSLRSLQTHGILL</sequence>
<protein>
    <submittedName>
        <fullName evidence="1">Uncharacterized protein</fullName>
    </submittedName>
</protein>
<keyword evidence="2" id="KW-1185">Reference proteome</keyword>
<dbReference type="AlphaFoldDB" id="A0A5N7AQZ9"/>